<name>A0A4R5V2W0_9BACT</name>
<evidence type="ECO:0000259" key="1">
    <source>
        <dbReference type="Pfam" id="PF13460"/>
    </source>
</evidence>
<dbReference type="InterPro" id="IPR036291">
    <property type="entry name" value="NAD(P)-bd_dom_sf"/>
</dbReference>
<evidence type="ECO:0000313" key="3">
    <source>
        <dbReference type="Proteomes" id="UP000295438"/>
    </source>
</evidence>
<reference evidence="2 3" key="1">
    <citation type="submission" date="2019-03" db="EMBL/GenBank/DDBJ databases">
        <title>Algoriphagus aquimaris sp. nov., isolated form marine sediment in Pohang, Korea.</title>
        <authorList>
            <person name="Kim J."/>
            <person name="Yoon S.-H."/>
            <person name="Lee S.-S."/>
        </authorList>
    </citation>
    <scope>NUCLEOTIDE SEQUENCE [LARGE SCALE GENOMIC DNA]</scope>
    <source>
        <strain evidence="2 3">F21</strain>
    </source>
</reference>
<dbReference type="InterPro" id="IPR051606">
    <property type="entry name" value="Polyketide_Oxido-like"/>
</dbReference>
<dbReference type="PANTHER" id="PTHR43355:SF2">
    <property type="entry name" value="FLAVIN REDUCTASE (NADPH)"/>
    <property type="match status" value="1"/>
</dbReference>
<dbReference type="Pfam" id="PF13460">
    <property type="entry name" value="NAD_binding_10"/>
    <property type="match status" value="1"/>
</dbReference>
<organism evidence="2 3">
    <name type="scientific">Algoriphagus formosus</name>
    <dbReference type="NCBI Taxonomy" id="2007308"/>
    <lineage>
        <taxon>Bacteria</taxon>
        <taxon>Pseudomonadati</taxon>
        <taxon>Bacteroidota</taxon>
        <taxon>Cytophagia</taxon>
        <taxon>Cytophagales</taxon>
        <taxon>Cyclobacteriaceae</taxon>
        <taxon>Algoriphagus</taxon>
    </lineage>
</organism>
<dbReference type="SUPFAM" id="SSF51735">
    <property type="entry name" value="NAD(P)-binding Rossmann-fold domains"/>
    <property type="match status" value="1"/>
</dbReference>
<gene>
    <name evidence="2" type="ORF">E1898_07470</name>
</gene>
<feature type="domain" description="NAD(P)-binding" evidence="1">
    <location>
        <begin position="26"/>
        <end position="216"/>
    </location>
</feature>
<dbReference type="RefSeq" id="WP_133390407.1">
    <property type="nucleotide sequence ID" value="NZ_SMUW01000031.1"/>
</dbReference>
<sequence length="229" mass="25749">MRAGGFILSNFIKKQMKSTNTIAVIGGTGKSGTYLVKELLRRNYKVKLLVRNPEKKPQENPNLQVVLGDVKDPKSIHQLLQGVEMLISNLGLGIPASPRTIFSETTASIIQKVSDRKSFRYILLSGLQVDAKGDKKGQFAQYATEYMRKSFPISTQDKQEECDLLDKSRLNWTIVRSSMIDLTSDEREYAVSTSDCKGQKISASSLAQFMVDQLESEKFSKKAPFIWDK</sequence>
<accession>A0A4R5V2W0</accession>
<dbReference type="InterPro" id="IPR016040">
    <property type="entry name" value="NAD(P)-bd_dom"/>
</dbReference>
<evidence type="ECO:0000313" key="2">
    <source>
        <dbReference type="EMBL" id="TDK46149.1"/>
    </source>
</evidence>
<dbReference type="AlphaFoldDB" id="A0A4R5V2W0"/>
<dbReference type="Proteomes" id="UP000295438">
    <property type="component" value="Unassembled WGS sequence"/>
</dbReference>
<dbReference type="PANTHER" id="PTHR43355">
    <property type="entry name" value="FLAVIN REDUCTASE (NADPH)"/>
    <property type="match status" value="1"/>
</dbReference>
<dbReference type="GO" id="GO:0016646">
    <property type="term" value="F:oxidoreductase activity, acting on the CH-NH group of donors, NAD or NADP as acceptor"/>
    <property type="evidence" value="ECO:0007669"/>
    <property type="project" value="TreeGrafter"/>
</dbReference>
<keyword evidence="3" id="KW-1185">Reference proteome</keyword>
<dbReference type="EMBL" id="SMUW01000031">
    <property type="protein sequence ID" value="TDK46149.1"/>
    <property type="molecule type" value="Genomic_DNA"/>
</dbReference>
<comment type="caution">
    <text evidence="2">The sequence shown here is derived from an EMBL/GenBank/DDBJ whole genome shotgun (WGS) entry which is preliminary data.</text>
</comment>
<dbReference type="Gene3D" id="3.40.50.720">
    <property type="entry name" value="NAD(P)-binding Rossmann-like Domain"/>
    <property type="match status" value="1"/>
</dbReference>
<protein>
    <submittedName>
        <fullName evidence="2">NAD-dependent epimerase/dehydratase family protein</fullName>
    </submittedName>
</protein>
<proteinExistence type="predicted"/>